<name>A0A314Y625_PRUYE</name>
<feature type="transmembrane region" description="Helical" evidence="1">
    <location>
        <begin position="83"/>
        <end position="101"/>
    </location>
</feature>
<gene>
    <name evidence="2" type="ORF">Pyn_14950</name>
</gene>
<dbReference type="AlphaFoldDB" id="A0A314Y625"/>
<sequence length="114" mass="13149">MNFWAWHGEHVAWEQSHHGFSTFGKRGFMDPYGGVFRGFRQLGSVSVGTVAILPKYRRWRKWASKARKFAGFARERKLALRRLWVAVVVWVEEALFIVAGVCSSSRNPNGFFLT</sequence>
<evidence type="ECO:0000313" key="3">
    <source>
        <dbReference type="Proteomes" id="UP000250321"/>
    </source>
</evidence>
<proteinExistence type="predicted"/>
<protein>
    <submittedName>
        <fullName evidence="2">Uncharacterized protein</fullName>
    </submittedName>
</protein>
<accession>A0A314Y625</accession>
<evidence type="ECO:0000256" key="1">
    <source>
        <dbReference type="SAM" id="Phobius"/>
    </source>
</evidence>
<keyword evidence="1" id="KW-1133">Transmembrane helix</keyword>
<dbReference type="EMBL" id="PJQY01001714">
    <property type="protein sequence ID" value="PQQ00299.1"/>
    <property type="molecule type" value="Genomic_DNA"/>
</dbReference>
<keyword evidence="3" id="KW-1185">Reference proteome</keyword>
<dbReference type="Proteomes" id="UP000250321">
    <property type="component" value="Unassembled WGS sequence"/>
</dbReference>
<keyword evidence="1" id="KW-0812">Transmembrane</keyword>
<keyword evidence="1" id="KW-0472">Membrane</keyword>
<organism evidence="2 3">
    <name type="scientific">Prunus yedoensis var. nudiflora</name>
    <dbReference type="NCBI Taxonomy" id="2094558"/>
    <lineage>
        <taxon>Eukaryota</taxon>
        <taxon>Viridiplantae</taxon>
        <taxon>Streptophyta</taxon>
        <taxon>Embryophyta</taxon>
        <taxon>Tracheophyta</taxon>
        <taxon>Spermatophyta</taxon>
        <taxon>Magnoliopsida</taxon>
        <taxon>eudicotyledons</taxon>
        <taxon>Gunneridae</taxon>
        <taxon>Pentapetalae</taxon>
        <taxon>rosids</taxon>
        <taxon>fabids</taxon>
        <taxon>Rosales</taxon>
        <taxon>Rosaceae</taxon>
        <taxon>Amygdaloideae</taxon>
        <taxon>Amygdaleae</taxon>
        <taxon>Prunus</taxon>
    </lineage>
</organism>
<reference evidence="2 3" key="1">
    <citation type="submission" date="2018-02" db="EMBL/GenBank/DDBJ databases">
        <title>Draft genome of wild Prunus yedoensis var. nudiflora.</title>
        <authorList>
            <person name="Baek S."/>
            <person name="Kim J.-H."/>
            <person name="Choi K."/>
            <person name="Kim G.-B."/>
            <person name="Cho A."/>
            <person name="Jang H."/>
            <person name="Shin C.-H."/>
            <person name="Yu H.-J."/>
            <person name="Mun J.-H."/>
        </authorList>
    </citation>
    <scope>NUCLEOTIDE SEQUENCE [LARGE SCALE GENOMIC DNA]</scope>
    <source>
        <strain evidence="3">cv. Jeju island</strain>
        <tissue evidence="2">Leaf</tissue>
    </source>
</reference>
<comment type="caution">
    <text evidence="2">The sequence shown here is derived from an EMBL/GenBank/DDBJ whole genome shotgun (WGS) entry which is preliminary data.</text>
</comment>
<evidence type="ECO:0000313" key="2">
    <source>
        <dbReference type="EMBL" id="PQQ00299.1"/>
    </source>
</evidence>